<protein>
    <submittedName>
        <fullName evidence="1">Uncharacterized protein</fullName>
    </submittedName>
</protein>
<reference evidence="1 2" key="1">
    <citation type="submission" date="2018-08" db="EMBL/GenBank/DDBJ databases">
        <title>Aphanomyces genome sequencing and annotation.</title>
        <authorList>
            <person name="Minardi D."/>
            <person name="Oidtmann B."/>
            <person name="Van Der Giezen M."/>
            <person name="Studholme D.J."/>
        </authorList>
    </citation>
    <scope>NUCLEOTIDE SEQUENCE [LARGE SCALE GENOMIC DNA]</scope>
    <source>
        <strain evidence="1 2">SA</strain>
    </source>
</reference>
<sequence>MRSLAAQSGVPKTTIIRHMKNDKTLKAKSNYSKPYLTDANAWWSDTDDLCLWTQVNNDLPFKQAKNTTKTWDAVEDKLCQVPGFGKSGLDRKKAPSRFYQFLRVHRKFQVGFKYLSGVKQDDTGKIMLLDELFQLFDEASDER</sequence>
<evidence type="ECO:0000313" key="1">
    <source>
        <dbReference type="EMBL" id="RHY50542.1"/>
    </source>
</evidence>
<proteinExistence type="predicted"/>
<dbReference type="AlphaFoldDB" id="A0A397CV68"/>
<gene>
    <name evidence="1" type="ORF">DYB38_010963</name>
</gene>
<comment type="caution">
    <text evidence="1">The sequence shown here is derived from an EMBL/GenBank/DDBJ whole genome shotgun (WGS) entry which is preliminary data.</text>
</comment>
<evidence type="ECO:0000313" key="2">
    <source>
        <dbReference type="Proteomes" id="UP000265716"/>
    </source>
</evidence>
<dbReference type="Proteomes" id="UP000265716">
    <property type="component" value="Unassembled WGS sequence"/>
</dbReference>
<dbReference type="VEuPathDB" id="FungiDB:H257_08840"/>
<accession>A0A397CV68</accession>
<name>A0A397CV68_APHAT</name>
<organism evidence="1 2">
    <name type="scientific">Aphanomyces astaci</name>
    <name type="common">Crayfish plague agent</name>
    <dbReference type="NCBI Taxonomy" id="112090"/>
    <lineage>
        <taxon>Eukaryota</taxon>
        <taxon>Sar</taxon>
        <taxon>Stramenopiles</taxon>
        <taxon>Oomycota</taxon>
        <taxon>Saprolegniomycetes</taxon>
        <taxon>Saprolegniales</taxon>
        <taxon>Verrucalvaceae</taxon>
        <taxon>Aphanomyces</taxon>
    </lineage>
</organism>
<dbReference type="EMBL" id="QUTC01006762">
    <property type="protein sequence ID" value="RHY50542.1"/>
    <property type="molecule type" value="Genomic_DNA"/>
</dbReference>